<organism evidence="1 2">
    <name type="scientific">Athelia psychrophila</name>
    <dbReference type="NCBI Taxonomy" id="1759441"/>
    <lineage>
        <taxon>Eukaryota</taxon>
        <taxon>Fungi</taxon>
        <taxon>Dikarya</taxon>
        <taxon>Basidiomycota</taxon>
        <taxon>Agaricomycotina</taxon>
        <taxon>Agaricomycetes</taxon>
        <taxon>Agaricomycetidae</taxon>
        <taxon>Atheliales</taxon>
        <taxon>Atheliaceae</taxon>
        <taxon>Athelia</taxon>
    </lineage>
</organism>
<sequence length="198" mass="22461">MPPPRVPALEEEILFNADSLLRAIAGVYVCEIGPRHSRQVVQEYFLQRVEETITALNRSHAAAGNQLLQDLDHDPLQEEEATQQSYATWFNARRLLAEASMSDKYFHHVLEDLERSERNMDLMTMSVPLHATPVPSHVSSEHLREKATIRRTYHSRVPAILRALPDEASPTSPNELSLPDLVDRLSELYMADHSSGDQ</sequence>
<reference evidence="1 2" key="1">
    <citation type="journal article" date="2016" name="Mol. Biol. Evol.">
        <title>Comparative Genomics of Early-Diverging Mushroom-Forming Fungi Provides Insights into the Origins of Lignocellulose Decay Capabilities.</title>
        <authorList>
            <person name="Nagy L.G."/>
            <person name="Riley R."/>
            <person name="Tritt A."/>
            <person name="Adam C."/>
            <person name="Daum C."/>
            <person name="Floudas D."/>
            <person name="Sun H."/>
            <person name="Yadav J.S."/>
            <person name="Pangilinan J."/>
            <person name="Larsson K.H."/>
            <person name="Matsuura K."/>
            <person name="Barry K."/>
            <person name="Labutti K."/>
            <person name="Kuo R."/>
            <person name="Ohm R.A."/>
            <person name="Bhattacharya S.S."/>
            <person name="Shirouzu T."/>
            <person name="Yoshinaga Y."/>
            <person name="Martin F.M."/>
            <person name="Grigoriev I.V."/>
            <person name="Hibbett D.S."/>
        </authorList>
    </citation>
    <scope>NUCLEOTIDE SEQUENCE [LARGE SCALE GENOMIC DNA]</scope>
    <source>
        <strain evidence="1 2">CBS 109695</strain>
    </source>
</reference>
<name>A0A167UFG7_9AGAM</name>
<proteinExistence type="predicted"/>
<dbReference type="EMBL" id="KV417986">
    <property type="protein sequence ID" value="KZP03895.1"/>
    <property type="molecule type" value="Genomic_DNA"/>
</dbReference>
<evidence type="ECO:0000313" key="1">
    <source>
        <dbReference type="EMBL" id="KZP03895.1"/>
    </source>
</evidence>
<accession>A0A167UFG7</accession>
<gene>
    <name evidence="1" type="ORF">FIBSPDRAFT_879023</name>
</gene>
<protein>
    <submittedName>
        <fullName evidence="1">Uncharacterized protein</fullName>
    </submittedName>
</protein>
<evidence type="ECO:0000313" key="2">
    <source>
        <dbReference type="Proteomes" id="UP000076532"/>
    </source>
</evidence>
<dbReference type="Proteomes" id="UP000076532">
    <property type="component" value="Unassembled WGS sequence"/>
</dbReference>
<keyword evidence="2" id="KW-1185">Reference proteome</keyword>
<dbReference type="AlphaFoldDB" id="A0A167UFG7"/>